<keyword evidence="5" id="KW-1185">Reference proteome</keyword>
<protein>
    <recommendedName>
        <fullName evidence="6">Restriction endonuclease</fullName>
    </recommendedName>
</protein>
<evidence type="ECO:0000313" key="5">
    <source>
        <dbReference type="Proteomes" id="UP001549162"/>
    </source>
</evidence>
<evidence type="ECO:0000259" key="2">
    <source>
        <dbReference type="SMART" id="SM00487"/>
    </source>
</evidence>
<dbReference type="SMART" id="SM00487">
    <property type="entry name" value="DEXDc"/>
    <property type="match status" value="1"/>
</dbReference>
<dbReference type="InterPro" id="IPR006935">
    <property type="entry name" value="Helicase/UvrB_N"/>
</dbReference>
<organism evidence="4 5">
    <name type="scientific">Peptoniphilus olsenii</name>
    <dbReference type="NCBI Taxonomy" id="411570"/>
    <lineage>
        <taxon>Bacteria</taxon>
        <taxon>Bacillati</taxon>
        <taxon>Bacillota</taxon>
        <taxon>Tissierellia</taxon>
        <taxon>Tissierellales</taxon>
        <taxon>Peptoniphilaceae</taxon>
        <taxon>Peptoniphilus</taxon>
    </lineage>
</organism>
<evidence type="ECO:0000313" key="4">
    <source>
        <dbReference type="EMBL" id="MET3617881.1"/>
    </source>
</evidence>
<feature type="coiled-coil region" evidence="1">
    <location>
        <begin position="815"/>
        <end position="846"/>
    </location>
</feature>
<feature type="domain" description="Helicase ATP-binding" evidence="2">
    <location>
        <begin position="121"/>
        <end position="341"/>
    </location>
</feature>
<accession>A0ABV2JAT0</accession>
<dbReference type="SMART" id="SM00974">
    <property type="entry name" value="T5orf172"/>
    <property type="match status" value="1"/>
</dbReference>
<reference evidence="4 5" key="1">
    <citation type="submission" date="2024-06" db="EMBL/GenBank/DDBJ databases">
        <title>Genomic Encyclopedia of Type Strains, Phase IV (KMG-IV): sequencing the most valuable type-strain genomes for metagenomic binning, comparative biology and taxonomic classification.</title>
        <authorList>
            <person name="Goeker M."/>
        </authorList>
    </citation>
    <scope>NUCLEOTIDE SEQUENCE [LARGE SCALE GENOMIC DNA]</scope>
    <source>
        <strain evidence="4 5">DSM 21460</strain>
    </source>
</reference>
<dbReference type="Proteomes" id="UP001549162">
    <property type="component" value="Unassembled WGS sequence"/>
</dbReference>
<evidence type="ECO:0000256" key="1">
    <source>
        <dbReference type="SAM" id="Coils"/>
    </source>
</evidence>
<evidence type="ECO:0008006" key="6">
    <source>
        <dbReference type="Google" id="ProtNLM"/>
    </source>
</evidence>
<sequence>MLNIKTTKEVIPQCYAYTTPGISYHNGWTKIGFTERDVETRIKEQTQTAGIKFDIKWHKNATYEGSLETFTDKEFHGYLNRLGVKREPSTEWFKIDSTIAKNHFNDFRENRGIIKSNDDPIPYILRAEQEDAVKRTIKYFNTHINGEFLWNAKPRFGKTLSTYDLCMKMDFKNILIVTNRPAIANSWYEDYLKFIGASSGYYFVSRVDAIKDKEHVLSRDEYLNLLTNDNTRGCIEFVSLQDIKTSKYFGGDPNLDKLEELYKGLDEKGNKMGITWDILVIDEAHEGVDTLKTDVALDNIDRLNTLHLSGTPFKAIASDKFPQDAIYNWTYADEQKAKRDWDITSEEENPYYTLPKLNLFTYQMSEIIYDNLKEGVEINGNWENYAFDLNEFFKTKENGKFFYESDVDKFLDALVNLEKFPFSTPELRGELKHTFWLLDRVDSVKAMARKLNDSPIFRDYKVIVAAGDGKLSEEDEIKKSYDKVVDAIKKYEKTITLSVGQLTTGVTIPEWSAVLMLSNMASPALYMQAAFRSQNPCLFREKGRALRKENAYVFDFDPARTLKIFEEFANDLNSATSNGKGNTGTRKKNVRELLNFFPVYGEDEKGKMVLLDAEKVLITPRKIYAKEVVNRGFMSNFLFANISNIFSAPNIVKKIVEKMDKGKDFKPLNINENTRDELDLNDNNEVDIPKEKIIGKARELFGQKIYNDTDEMISDIYLIKEDGTEIGTDTLTFENEKKDIEIIKKTIIDPVNNMLIDIAKDGYGKDLKKSTERNTLNILNKDAQKLITSEYNDWKIDNNNLVDEREERIKEAKSMADTTKINEEYEKKIENRKKELVENIKTKIKESDYLDKSTESIIQEVETEKKKEKKKSHEDEIRDNLRGFARAIPSFLMAYGNEDTRLCNIEKIIPENVFKEVTSISLDEFIFLRDGGTYFNEETDIEEHFIGNLFDETVFDESIKEFLLKKKELSNYFDENNKKDIFDYIPPQKTNQIFTPKKIVIEMVNFLEEENPGCFDDSDKTFIDLYMKSGLYIAEIVKRLYKSDKMKEIFPNREERLNHIFEHQVYGLAPTEIIYRICENFILGFNGDIKILKHNLKEFDALPYAKKGKLKEKLEELF</sequence>
<dbReference type="SUPFAM" id="SSF52540">
    <property type="entry name" value="P-loop containing nucleoside triphosphate hydrolases"/>
    <property type="match status" value="2"/>
</dbReference>
<evidence type="ECO:0000259" key="3">
    <source>
        <dbReference type="SMART" id="SM00974"/>
    </source>
</evidence>
<dbReference type="InterPro" id="IPR027417">
    <property type="entry name" value="P-loop_NTPase"/>
</dbReference>
<name>A0ABV2JAT0_9FIRM</name>
<gene>
    <name evidence="4" type="ORF">ABID14_001516</name>
</gene>
<dbReference type="InterPro" id="IPR014001">
    <property type="entry name" value="Helicase_ATP-bd"/>
</dbReference>
<keyword evidence="1" id="KW-0175">Coiled coil</keyword>
<feature type="domain" description="Bacteriophage T5 Orf172 DNA-binding" evidence="3">
    <location>
        <begin position="23"/>
        <end position="107"/>
    </location>
</feature>
<dbReference type="Pfam" id="PF04851">
    <property type="entry name" value="ResIII"/>
    <property type="match status" value="1"/>
</dbReference>
<proteinExistence type="predicted"/>
<dbReference type="Gene3D" id="3.40.50.300">
    <property type="entry name" value="P-loop containing nucleotide triphosphate hydrolases"/>
    <property type="match status" value="1"/>
</dbReference>
<dbReference type="InterPro" id="IPR018306">
    <property type="entry name" value="Phage_T5_Orf172_DNA-bd"/>
</dbReference>
<dbReference type="RefSeq" id="WP_354368729.1">
    <property type="nucleotide sequence ID" value="NZ_JBEPMA010000010.1"/>
</dbReference>
<comment type="caution">
    <text evidence="4">The sequence shown here is derived from an EMBL/GenBank/DDBJ whole genome shotgun (WGS) entry which is preliminary data.</text>
</comment>
<dbReference type="EMBL" id="JBEPMA010000010">
    <property type="protein sequence ID" value="MET3617881.1"/>
    <property type="molecule type" value="Genomic_DNA"/>
</dbReference>